<keyword evidence="5" id="KW-1185">Reference proteome</keyword>
<dbReference type="RefSeq" id="WP_245801786.1">
    <property type="nucleotide sequence ID" value="NZ_CP139972.1"/>
</dbReference>
<evidence type="ECO:0000259" key="1">
    <source>
        <dbReference type="Pfam" id="PF00144"/>
    </source>
</evidence>
<dbReference type="EMBL" id="CP140154">
    <property type="protein sequence ID" value="WQG90155.1"/>
    <property type="molecule type" value="Genomic_DNA"/>
</dbReference>
<dbReference type="Proteomes" id="UP000183788">
    <property type="component" value="Unassembled WGS sequence"/>
</dbReference>
<feature type="domain" description="Beta-lactamase-related" evidence="1">
    <location>
        <begin position="37"/>
        <end position="399"/>
    </location>
</feature>
<reference evidence="3 5" key="2">
    <citation type="submission" date="2023-11" db="EMBL/GenBank/DDBJ databases">
        <title>MicrobeMod: A computational toolkit for identifying prokaryotic methylation and restriction-modification with nanopore sequencing.</title>
        <authorList>
            <person name="Crits-Christoph A."/>
            <person name="Kang S.C."/>
            <person name="Lee H."/>
            <person name="Ostrov N."/>
        </authorList>
    </citation>
    <scope>NUCLEOTIDE SEQUENCE [LARGE SCALE GENOMIC DNA]</scope>
    <source>
        <strain evidence="3 5">ATCC 23090</strain>
    </source>
</reference>
<sequence length="421" mass="47358">MISTFMHYVFLMMLTSIGIIAVPQLYAQTDAAQNSRIDKLATEMLYKKQTVGITILLLKNGKPVYNKAFGYADPKKKIEMRTDHIFRIASQTKAVTSLAALMLWEEGKFLLDDPVSRYIPEFKNIQVLDRFNPVDSSYTTLPMEREITVRDLFRHTSGIAYPVFSGNPTINAIYAKAGIASGIGSKGELKTKIQLLAEQPLVHQPGTAFTYGLNDDVLGRLIEIWSGVSLDDFFRNRIFEPLEMKDTYFHLPKEKASRLVALSIKDKEGIFRNVNTSIYEGNDPDYPLADNIYLSGGAGLVSTTSDYGKFLTLFLNNGYAGGKRLIGAKTLELMLTNQLSEDIKRPVSLQFGLGVALITKENKYMQSPGVGTFYWGGIFNTHYWVDKEQNLIGLVYTQEYDAYSEDIGHLFKNVIYSTLNE</sequence>
<gene>
    <name evidence="2" type="ORF">SAMN05661012_03425</name>
    <name evidence="3" type="ORF">SR876_01500</name>
</gene>
<dbReference type="InterPro" id="IPR012338">
    <property type="entry name" value="Beta-lactam/transpept-like"/>
</dbReference>
<dbReference type="Pfam" id="PF00144">
    <property type="entry name" value="Beta-lactamase"/>
    <property type="match status" value="1"/>
</dbReference>
<evidence type="ECO:0000313" key="2">
    <source>
        <dbReference type="EMBL" id="SFW67366.1"/>
    </source>
</evidence>
<dbReference type="EC" id="3.1.1.103" evidence="3"/>
<dbReference type="InterPro" id="IPR001466">
    <property type="entry name" value="Beta-lactam-related"/>
</dbReference>
<protein>
    <submittedName>
        <fullName evidence="2">CubicO group peptidase, beta-lactamase class C family</fullName>
    </submittedName>
    <submittedName>
        <fullName evidence="3">Serine hydrolase domain-containing protein</fullName>
        <ecNumber evidence="3">3.1.1.103</ecNumber>
    </submittedName>
</protein>
<organism evidence="2 4">
    <name type="scientific">Chitinophaga sancti</name>
    <dbReference type="NCBI Taxonomy" id="1004"/>
    <lineage>
        <taxon>Bacteria</taxon>
        <taxon>Pseudomonadati</taxon>
        <taxon>Bacteroidota</taxon>
        <taxon>Chitinophagia</taxon>
        <taxon>Chitinophagales</taxon>
        <taxon>Chitinophagaceae</taxon>
        <taxon>Chitinophaga</taxon>
    </lineage>
</organism>
<dbReference type="PANTHER" id="PTHR43283">
    <property type="entry name" value="BETA-LACTAMASE-RELATED"/>
    <property type="match status" value="1"/>
</dbReference>
<name>A0A1K1R6W4_9BACT</name>
<reference evidence="2 4" key="1">
    <citation type="submission" date="2016-11" db="EMBL/GenBank/DDBJ databases">
        <authorList>
            <person name="Jaros S."/>
            <person name="Januszkiewicz K."/>
            <person name="Wedrychowicz H."/>
        </authorList>
    </citation>
    <scope>NUCLEOTIDE SEQUENCE [LARGE SCALE GENOMIC DNA]</scope>
    <source>
        <strain evidence="2 4">DSM 784</strain>
    </source>
</reference>
<evidence type="ECO:0000313" key="5">
    <source>
        <dbReference type="Proteomes" id="UP001326715"/>
    </source>
</evidence>
<dbReference type="AlphaFoldDB" id="A0A1K1R6W4"/>
<dbReference type="InterPro" id="IPR050789">
    <property type="entry name" value="Diverse_Enzym_Activities"/>
</dbReference>
<dbReference type="Proteomes" id="UP001326715">
    <property type="component" value="Chromosome"/>
</dbReference>
<dbReference type="EMBL" id="FPIZ01000010">
    <property type="protein sequence ID" value="SFW67366.1"/>
    <property type="molecule type" value="Genomic_DNA"/>
</dbReference>
<evidence type="ECO:0000313" key="3">
    <source>
        <dbReference type="EMBL" id="WQG90155.1"/>
    </source>
</evidence>
<accession>A0A1K1R6W4</accession>
<dbReference type="PANTHER" id="PTHR43283:SF3">
    <property type="entry name" value="BETA-LACTAMASE FAMILY PROTEIN (AFU_ORTHOLOGUE AFUA_5G07500)"/>
    <property type="match status" value="1"/>
</dbReference>
<dbReference type="Gene3D" id="3.40.710.10">
    <property type="entry name" value="DD-peptidase/beta-lactamase superfamily"/>
    <property type="match status" value="1"/>
</dbReference>
<dbReference type="GO" id="GO:0016787">
    <property type="term" value="F:hydrolase activity"/>
    <property type="evidence" value="ECO:0007669"/>
    <property type="project" value="UniProtKB-KW"/>
</dbReference>
<evidence type="ECO:0000313" key="4">
    <source>
        <dbReference type="Proteomes" id="UP000183788"/>
    </source>
</evidence>
<dbReference type="SUPFAM" id="SSF56601">
    <property type="entry name" value="beta-lactamase/transpeptidase-like"/>
    <property type="match status" value="1"/>
</dbReference>
<keyword evidence="3" id="KW-0378">Hydrolase</keyword>
<proteinExistence type="predicted"/>
<dbReference type="STRING" id="1004.SAMN05661012_03425"/>